<dbReference type="RefSeq" id="WP_209838621.1">
    <property type="nucleotide sequence ID" value="NZ_JAGGJP010000003.1"/>
</dbReference>
<name>A0ABW0SA92_9RHOB</name>
<keyword evidence="2" id="KW-0812">Transmembrane</keyword>
<dbReference type="Proteomes" id="UP001596056">
    <property type="component" value="Unassembled WGS sequence"/>
</dbReference>
<keyword evidence="2" id="KW-1133">Transmembrane helix</keyword>
<feature type="compositionally biased region" description="Low complexity" evidence="1">
    <location>
        <begin position="121"/>
        <end position="139"/>
    </location>
</feature>
<comment type="caution">
    <text evidence="3">The sequence shown here is derived from an EMBL/GenBank/DDBJ whole genome shotgun (WGS) entry which is preliminary data.</text>
</comment>
<evidence type="ECO:0000313" key="3">
    <source>
        <dbReference type="EMBL" id="MFC5565841.1"/>
    </source>
</evidence>
<accession>A0ABW0SA92</accession>
<dbReference type="PANTHER" id="PTHR34703:SF1">
    <property type="entry name" value="ANTIPORTER SUBUNIT MNHG2-RELATED"/>
    <property type="match status" value="1"/>
</dbReference>
<dbReference type="NCBIfam" id="TIGR01300">
    <property type="entry name" value="CPA3_mnhG_phaG"/>
    <property type="match status" value="1"/>
</dbReference>
<dbReference type="PANTHER" id="PTHR34703">
    <property type="entry name" value="ANTIPORTER SUBUNIT MNHG2-RELATED"/>
    <property type="match status" value="1"/>
</dbReference>
<feature type="region of interest" description="Disordered" evidence="1">
    <location>
        <begin position="105"/>
        <end position="139"/>
    </location>
</feature>
<protein>
    <submittedName>
        <fullName evidence="3">Monovalent cation/H(+) antiporter subunit G</fullName>
    </submittedName>
</protein>
<reference evidence="4" key="1">
    <citation type="journal article" date="2019" name="Int. J. Syst. Evol. Microbiol.">
        <title>The Global Catalogue of Microorganisms (GCM) 10K type strain sequencing project: providing services to taxonomists for standard genome sequencing and annotation.</title>
        <authorList>
            <consortium name="The Broad Institute Genomics Platform"/>
            <consortium name="The Broad Institute Genome Sequencing Center for Infectious Disease"/>
            <person name="Wu L."/>
            <person name="Ma J."/>
        </authorList>
    </citation>
    <scope>NUCLEOTIDE SEQUENCE [LARGE SCALE GENOMIC DNA]</scope>
    <source>
        <strain evidence="4">KACC 11588</strain>
    </source>
</reference>
<keyword evidence="2" id="KW-0472">Membrane</keyword>
<keyword evidence="4" id="KW-1185">Reference proteome</keyword>
<feature type="transmembrane region" description="Helical" evidence="2">
    <location>
        <begin position="48"/>
        <end position="68"/>
    </location>
</feature>
<organism evidence="3 4">
    <name type="scientific">Rubellimicrobium aerolatum</name>
    <dbReference type="NCBI Taxonomy" id="490979"/>
    <lineage>
        <taxon>Bacteria</taxon>
        <taxon>Pseudomonadati</taxon>
        <taxon>Pseudomonadota</taxon>
        <taxon>Alphaproteobacteria</taxon>
        <taxon>Rhodobacterales</taxon>
        <taxon>Roseobacteraceae</taxon>
        <taxon>Rubellimicrobium</taxon>
    </lineage>
</organism>
<dbReference type="Pfam" id="PF03334">
    <property type="entry name" value="PhaG_MnhG_YufB"/>
    <property type="match status" value="1"/>
</dbReference>
<sequence length="139" mass="14384">MTHLDAVPLWVALPAALLLVLGSGLTLLGAFGLARLQSFYDRLHAPTLGTSWGTAGIVLASVLLFSWLEGRPVLQELLIGVFVMLTTPVTLMLLGRASLHRDRAEGSAAVPPAGNARPADRGTAGADGARGAATPPAWP</sequence>
<dbReference type="EMBL" id="JBHSNA010000003">
    <property type="protein sequence ID" value="MFC5565841.1"/>
    <property type="molecule type" value="Genomic_DNA"/>
</dbReference>
<evidence type="ECO:0000256" key="1">
    <source>
        <dbReference type="SAM" id="MobiDB-lite"/>
    </source>
</evidence>
<proteinExistence type="predicted"/>
<gene>
    <name evidence="3" type="primary">mnhG</name>
    <name evidence="3" type="ORF">ACFPOC_05330</name>
</gene>
<evidence type="ECO:0000256" key="2">
    <source>
        <dbReference type="SAM" id="Phobius"/>
    </source>
</evidence>
<feature type="transmembrane region" description="Helical" evidence="2">
    <location>
        <begin position="74"/>
        <end position="94"/>
    </location>
</feature>
<dbReference type="InterPro" id="IPR005133">
    <property type="entry name" value="PhaG_MnhG_YufB"/>
</dbReference>
<feature type="transmembrane region" description="Helical" evidence="2">
    <location>
        <begin position="12"/>
        <end position="36"/>
    </location>
</feature>
<evidence type="ECO:0000313" key="4">
    <source>
        <dbReference type="Proteomes" id="UP001596056"/>
    </source>
</evidence>